<evidence type="ECO:0000313" key="3">
    <source>
        <dbReference type="EMBL" id="OHA44380.1"/>
    </source>
</evidence>
<feature type="transmembrane region" description="Helical" evidence="1">
    <location>
        <begin position="15"/>
        <end position="38"/>
    </location>
</feature>
<evidence type="ECO:0000259" key="2">
    <source>
        <dbReference type="Pfam" id="PF26449"/>
    </source>
</evidence>
<dbReference type="InterPro" id="IPR058441">
    <property type="entry name" value="DUF8128"/>
</dbReference>
<protein>
    <recommendedName>
        <fullName evidence="2">DUF8128 domain-containing protein</fullName>
    </recommendedName>
</protein>
<proteinExistence type="predicted"/>
<keyword evidence="1" id="KW-0472">Membrane</keyword>
<dbReference type="Proteomes" id="UP000176355">
    <property type="component" value="Unassembled WGS sequence"/>
</dbReference>
<dbReference type="Pfam" id="PF26449">
    <property type="entry name" value="DUF8128"/>
    <property type="match status" value="1"/>
</dbReference>
<gene>
    <name evidence="3" type="ORF">A3G03_00695</name>
</gene>
<feature type="domain" description="DUF8128" evidence="2">
    <location>
        <begin position="97"/>
        <end position="398"/>
    </location>
</feature>
<sequence length="415" mass="48548">MIKDLFVEFYGQTGLQVISIIANTAVYWLPLVLAYALLRAWTAYVRLDYFYNQDYLLLEIKLPRELTKSPQAMEIFFASLYYTGGESTFIDRGWDGKTRPWWSLELVSLEGQVHFYIWTRAFFKNMIQAQIYAQYPSVEIHEADDYTRGVYCNNKTMSMWGCYFRKDKKKPDAYPIKTYVDYGLDKTSVEEEEKVDPMSAVLEYLSSIGKGEQIWIQIIMRAHTEEKPIPDLVFGKKDWKASASKEIDKIMKRDKKPKKDEKETINFGEFLLTKGERAKVEAMERNLGKLPFDCGIRGMYIANNENFDAISIPGLIGSFRQYSSNDLNEIKFYDWTDFDYPWQDFRNMRKDYMKRKILAAYKARSFFYPPHKKKHFVLSSEELATIFHLPGKAVETPSLNRVVSRKAEAPANLPT</sequence>
<dbReference type="EMBL" id="MHSL01000004">
    <property type="protein sequence ID" value="OHA44380.1"/>
    <property type="molecule type" value="Genomic_DNA"/>
</dbReference>
<organism evidence="3 4">
    <name type="scientific">Candidatus Taylorbacteria bacterium RIFCSPLOWO2_12_FULL_44_15c</name>
    <dbReference type="NCBI Taxonomy" id="1802333"/>
    <lineage>
        <taxon>Bacteria</taxon>
        <taxon>Candidatus Tayloriibacteriota</taxon>
    </lineage>
</organism>
<keyword evidence="1" id="KW-1133">Transmembrane helix</keyword>
<dbReference type="STRING" id="1802333.A3G03_00695"/>
<reference evidence="3 4" key="1">
    <citation type="journal article" date="2016" name="Nat. Commun.">
        <title>Thousands of microbial genomes shed light on interconnected biogeochemical processes in an aquifer system.</title>
        <authorList>
            <person name="Anantharaman K."/>
            <person name="Brown C.T."/>
            <person name="Hug L.A."/>
            <person name="Sharon I."/>
            <person name="Castelle C.J."/>
            <person name="Probst A.J."/>
            <person name="Thomas B.C."/>
            <person name="Singh A."/>
            <person name="Wilkins M.J."/>
            <person name="Karaoz U."/>
            <person name="Brodie E.L."/>
            <person name="Williams K.H."/>
            <person name="Hubbard S.S."/>
            <person name="Banfield J.F."/>
        </authorList>
    </citation>
    <scope>NUCLEOTIDE SEQUENCE [LARGE SCALE GENOMIC DNA]</scope>
</reference>
<evidence type="ECO:0000256" key="1">
    <source>
        <dbReference type="SAM" id="Phobius"/>
    </source>
</evidence>
<keyword evidence="1" id="KW-0812">Transmembrane</keyword>
<accession>A0A1G2P7T9</accession>
<evidence type="ECO:0000313" key="4">
    <source>
        <dbReference type="Proteomes" id="UP000176355"/>
    </source>
</evidence>
<comment type="caution">
    <text evidence="3">The sequence shown here is derived from an EMBL/GenBank/DDBJ whole genome shotgun (WGS) entry which is preliminary data.</text>
</comment>
<dbReference type="AlphaFoldDB" id="A0A1G2P7T9"/>
<name>A0A1G2P7T9_9BACT</name>